<dbReference type="EMBL" id="LT630450">
    <property type="protein sequence ID" value="SFV72342.1"/>
    <property type="molecule type" value="Genomic_DNA"/>
</dbReference>
<name>A0A1K1LFW8_9BACT</name>
<protein>
    <submittedName>
        <fullName evidence="1">Uncharacterized protein</fullName>
    </submittedName>
</protein>
<gene>
    <name evidence="1" type="ORF">DESPIGER_0452</name>
</gene>
<dbReference type="AlphaFoldDB" id="A0A1K1LFW8"/>
<evidence type="ECO:0000313" key="1">
    <source>
        <dbReference type="EMBL" id="SFV72342.1"/>
    </source>
</evidence>
<proteinExistence type="predicted"/>
<organism evidence="1 2">
    <name type="scientific">Desulfovibrio piger</name>
    <dbReference type="NCBI Taxonomy" id="901"/>
    <lineage>
        <taxon>Bacteria</taxon>
        <taxon>Pseudomonadati</taxon>
        <taxon>Thermodesulfobacteriota</taxon>
        <taxon>Desulfovibrionia</taxon>
        <taxon>Desulfovibrionales</taxon>
        <taxon>Desulfovibrionaceae</taxon>
        <taxon>Desulfovibrio</taxon>
    </lineage>
</organism>
<dbReference type="OrthoDB" id="5454292at2"/>
<dbReference type="Proteomes" id="UP000186323">
    <property type="component" value="Chromosome I"/>
</dbReference>
<dbReference type="KEGG" id="dpg:DESPIGER_0452"/>
<evidence type="ECO:0000313" key="2">
    <source>
        <dbReference type="Proteomes" id="UP000186323"/>
    </source>
</evidence>
<keyword evidence="2" id="KW-1185">Reference proteome</keyword>
<dbReference type="RefSeq" id="WP_072332538.1">
    <property type="nucleotide sequence ID" value="NZ_CALJDE010000036.1"/>
</dbReference>
<sequence>MLLCRRSHIVDLLHAAYVEACEQQNPGLVDRTIEAVSGEIGDALSYRYPQPWPYVPELVRYIAAVISAYRVVEAITSLVDTEASSDNEWLPLQKQWKYCTDLLEDIASGKQKLPLEEANPDREEASVAVIAPVRFFDLRGL</sequence>
<dbReference type="InterPro" id="IPR009752">
    <property type="entry name" value="Phage_Mu_GpJ"/>
</dbReference>
<reference evidence="2" key="1">
    <citation type="submission" date="2016-10" db="EMBL/GenBank/DDBJ databases">
        <authorList>
            <person name="Wegmann U."/>
        </authorList>
    </citation>
    <scope>NUCLEOTIDE SEQUENCE [LARGE SCALE GENOMIC DNA]</scope>
</reference>
<dbReference type="Pfam" id="PF07030">
    <property type="entry name" value="Phage_Mu_Gp36"/>
    <property type="match status" value="1"/>
</dbReference>
<accession>A0A1K1LFW8</accession>